<feature type="compositionally biased region" description="Basic and acidic residues" evidence="1">
    <location>
        <begin position="1"/>
        <end position="25"/>
    </location>
</feature>
<reference evidence="3" key="1">
    <citation type="submission" date="2017-06" db="EMBL/GenBank/DDBJ databases">
        <title>Capnocytophaga spp. assemblies.</title>
        <authorList>
            <person name="Gulvik C.A."/>
        </authorList>
    </citation>
    <scope>NUCLEOTIDE SEQUENCE [LARGE SCALE GENOMIC DNA]</scope>
    <source>
        <strain evidence="3">H6253</strain>
    </source>
</reference>
<dbReference type="AlphaFoldDB" id="A0A250FB01"/>
<sequence length="181" mass="20299">MLLYREKPRLPKTEKALKAPQKPEENYSVMGASTYVPKTPQPVKAEAQVKEQEPSPQEEANNEANYPLEIPVEELDAIFAPSIDFEDEEEELHGLRSPEEDEDFATGLTFEELGQFVPLLSNSNTSEVITPDTLVIAKKVENTNLLEALDRALPKISALLEKYLPKPADDVEEVFDIGEFV</sequence>
<evidence type="ECO:0008006" key="4">
    <source>
        <dbReference type="Google" id="ProtNLM"/>
    </source>
</evidence>
<gene>
    <name evidence="2" type="ORF">CGC53_08115</name>
</gene>
<dbReference type="Proteomes" id="UP000217276">
    <property type="component" value="Chromosome"/>
</dbReference>
<feature type="compositionally biased region" description="Polar residues" evidence="1">
    <location>
        <begin position="54"/>
        <end position="64"/>
    </location>
</feature>
<dbReference type="EMBL" id="CP022384">
    <property type="protein sequence ID" value="ATA82310.1"/>
    <property type="molecule type" value="Genomic_DNA"/>
</dbReference>
<evidence type="ECO:0000256" key="1">
    <source>
        <dbReference type="SAM" id="MobiDB-lite"/>
    </source>
</evidence>
<evidence type="ECO:0000313" key="3">
    <source>
        <dbReference type="Proteomes" id="UP000217276"/>
    </source>
</evidence>
<proteinExistence type="predicted"/>
<dbReference type="KEGG" id="clk:CGC53_08115"/>
<accession>A0A250FB01</accession>
<protein>
    <recommendedName>
        <fullName evidence="4">Conjugative transposon protein TraD</fullName>
    </recommendedName>
</protein>
<evidence type="ECO:0000313" key="2">
    <source>
        <dbReference type="EMBL" id="ATA82310.1"/>
    </source>
</evidence>
<feature type="region of interest" description="Disordered" evidence="1">
    <location>
        <begin position="1"/>
        <end position="66"/>
    </location>
</feature>
<keyword evidence="3" id="KW-1185">Reference proteome</keyword>
<organism evidence="2 3">
    <name type="scientific">Capnocytophaga leadbetteri</name>
    <dbReference type="NCBI Taxonomy" id="327575"/>
    <lineage>
        <taxon>Bacteria</taxon>
        <taxon>Pseudomonadati</taxon>
        <taxon>Bacteroidota</taxon>
        <taxon>Flavobacteriia</taxon>
        <taxon>Flavobacteriales</taxon>
        <taxon>Flavobacteriaceae</taxon>
        <taxon>Capnocytophaga</taxon>
    </lineage>
</organism>
<name>A0A250FB01_9FLAO</name>